<accession>A0A8H5FT65</accession>
<organism evidence="2 3">
    <name type="scientific">Tetrapyrgos nigripes</name>
    <dbReference type="NCBI Taxonomy" id="182062"/>
    <lineage>
        <taxon>Eukaryota</taxon>
        <taxon>Fungi</taxon>
        <taxon>Dikarya</taxon>
        <taxon>Basidiomycota</taxon>
        <taxon>Agaricomycotina</taxon>
        <taxon>Agaricomycetes</taxon>
        <taxon>Agaricomycetidae</taxon>
        <taxon>Agaricales</taxon>
        <taxon>Marasmiineae</taxon>
        <taxon>Marasmiaceae</taxon>
        <taxon>Tetrapyrgos</taxon>
    </lineage>
</organism>
<keyword evidence="3" id="KW-1185">Reference proteome</keyword>
<protein>
    <submittedName>
        <fullName evidence="2">Uncharacterized protein</fullName>
    </submittedName>
</protein>
<sequence>MQTRLEADEIDYEDGTEELEKGIYEAVKEAQDALENLEINGGDDDGDDAPLEPAPTRRDALQAVASNTPQIATNPFTKSHKKGKGKSEHSDPSLELVKGKKSVVRVITIDEAPEVWPIPHSDTPIAYILDLNGKPECLSNGDRMLTVDGFIKKECQDAWGGDTGTGKFHCFVGHRGVQNLKTYISEEDFKYLKSFPDLDSDLKIAQYASYCDAHPHEKVQAWWRHKESYPWLLSSLNRHLSLMDPSHWDIVPANTNMIEGSHAQDNQVTGIQHTLPRCKQFDDDTARTVLASKASSVLSKSNNTVLDHFKAREVVKRLNASARNYRSWREILLQSSRPVEIGQNNCSSRSKVLRRHESAHQKSLPAQLLLLVDLLHFVALQFMVVSVATPSSGKSSLGGTGTPMDPVLIDFDIPAPRHSADTPSLYSPLRFSVPGTSNYMQTPLRKVWNRATQLSKNADNWDWETINAALAECDGPAPAPNSYYFATSPSGEPRLYPVEGNEDILASFPAPSK</sequence>
<evidence type="ECO:0000256" key="1">
    <source>
        <dbReference type="SAM" id="MobiDB-lite"/>
    </source>
</evidence>
<reference evidence="2 3" key="1">
    <citation type="journal article" date="2020" name="ISME J.">
        <title>Uncovering the hidden diversity of litter-decomposition mechanisms in mushroom-forming fungi.</title>
        <authorList>
            <person name="Floudas D."/>
            <person name="Bentzer J."/>
            <person name="Ahren D."/>
            <person name="Johansson T."/>
            <person name="Persson P."/>
            <person name="Tunlid A."/>
        </authorList>
    </citation>
    <scope>NUCLEOTIDE SEQUENCE [LARGE SCALE GENOMIC DNA]</scope>
    <source>
        <strain evidence="2 3">CBS 291.85</strain>
    </source>
</reference>
<dbReference type="Proteomes" id="UP000559256">
    <property type="component" value="Unassembled WGS sequence"/>
</dbReference>
<evidence type="ECO:0000313" key="2">
    <source>
        <dbReference type="EMBL" id="KAF5347847.1"/>
    </source>
</evidence>
<feature type="compositionally biased region" description="Polar residues" evidence="1">
    <location>
        <begin position="64"/>
        <end position="77"/>
    </location>
</feature>
<dbReference type="AlphaFoldDB" id="A0A8H5FT65"/>
<comment type="caution">
    <text evidence="2">The sequence shown here is derived from an EMBL/GenBank/DDBJ whole genome shotgun (WGS) entry which is preliminary data.</text>
</comment>
<name>A0A8H5FT65_9AGAR</name>
<feature type="region of interest" description="Disordered" evidence="1">
    <location>
        <begin position="34"/>
        <end position="95"/>
    </location>
</feature>
<proteinExistence type="predicted"/>
<evidence type="ECO:0000313" key="3">
    <source>
        <dbReference type="Proteomes" id="UP000559256"/>
    </source>
</evidence>
<gene>
    <name evidence="2" type="ORF">D9758_013844</name>
</gene>
<feature type="compositionally biased region" description="Acidic residues" evidence="1">
    <location>
        <begin position="41"/>
        <end position="50"/>
    </location>
</feature>
<dbReference type="OrthoDB" id="3063885at2759"/>
<dbReference type="EMBL" id="JAACJM010000089">
    <property type="protein sequence ID" value="KAF5347847.1"/>
    <property type="molecule type" value="Genomic_DNA"/>
</dbReference>